<feature type="non-terminal residue" evidence="3">
    <location>
        <position position="1"/>
    </location>
</feature>
<keyword evidence="1" id="KW-0233">DNA recombination</keyword>
<dbReference type="AlphaFoldDB" id="A0A1G9JST6"/>
<dbReference type="SUPFAM" id="SSF56349">
    <property type="entry name" value="DNA breaking-rejoining enzymes"/>
    <property type="match status" value="1"/>
</dbReference>
<protein>
    <submittedName>
        <fullName evidence="3">Phage integrase family protein</fullName>
    </submittedName>
</protein>
<dbReference type="InterPro" id="IPR002104">
    <property type="entry name" value="Integrase_catalytic"/>
</dbReference>
<dbReference type="Pfam" id="PF00589">
    <property type="entry name" value="Phage_integrase"/>
    <property type="match status" value="1"/>
</dbReference>
<evidence type="ECO:0000259" key="2">
    <source>
        <dbReference type="PROSITE" id="PS51898"/>
    </source>
</evidence>
<dbReference type="InterPro" id="IPR013762">
    <property type="entry name" value="Integrase-like_cat_sf"/>
</dbReference>
<dbReference type="Gene3D" id="1.10.443.10">
    <property type="entry name" value="Intergrase catalytic core"/>
    <property type="match status" value="1"/>
</dbReference>
<dbReference type="Proteomes" id="UP000199382">
    <property type="component" value="Unassembled WGS sequence"/>
</dbReference>
<organism evidence="3 4">
    <name type="scientific">Aliiruegeria lutimaris</name>
    <dbReference type="NCBI Taxonomy" id="571298"/>
    <lineage>
        <taxon>Bacteria</taxon>
        <taxon>Pseudomonadati</taxon>
        <taxon>Pseudomonadota</taxon>
        <taxon>Alphaproteobacteria</taxon>
        <taxon>Rhodobacterales</taxon>
        <taxon>Roseobacteraceae</taxon>
        <taxon>Aliiruegeria</taxon>
    </lineage>
</organism>
<feature type="domain" description="Tyr recombinase" evidence="2">
    <location>
        <begin position="28"/>
        <end position="235"/>
    </location>
</feature>
<dbReference type="RefSeq" id="WP_093163450.1">
    <property type="nucleotide sequence ID" value="NZ_FNEK01000083.1"/>
</dbReference>
<dbReference type="PROSITE" id="PS51898">
    <property type="entry name" value="TYR_RECOMBINASE"/>
    <property type="match status" value="1"/>
</dbReference>
<dbReference type="STRING" id="571298.SAMN04488026_108316"/>
<sequence>AKALDPKGDWSWLNTVVKRYQKLADRRSLPPALPISAGEIFQWSQTRLAEVEADETSRPLRKAVHFRQALMIGLLIARPVRRRALLAMQVGRHVFPTSQGVELRFGAEDMKDKNARRSWVPQELVEPMRAYLEVHRPILLSGKSSEAFWISQYGEPMTPDGLSRELPKVTQRHLGVALRPHAFRSIAATSIAESDPENVGIIRDLLGHSTMAMADKHYNRATGIKSCDELQSVVDSILAGSSKGRPSSRRK</sequence>
<accession>A0A1G9JST6</accession>
<dbReference type="GO" id="GO:0006310">
    <property type="term" value="P:DNA recombination"/>
    <property type="evidence" value="ECO:0007669"/>
    <property type="project" value="UniProtKB-KW"/>
</dbReference>
<evidence type="ECO:0000313" key="4">
    <source>
        <dbReference type="Proteomes" id="UP000199382"/>
    </source>
</evidence>
<reference evidence="3 4" key="1">
    <citation type="submission" date="2016-10" db="EMBL/GenBank/DDBJ databases">
        <authorList>
            <person name="de Groot N.N."/>
        </authorList>
    </citation>
    <scope>NUCLEOTIDE SEQUENCE [LARGE SCALE GENOMIC DNA]</scope>
    <source>
        <strain evidence="3 4">DSM 25294</strain>
    </source>
</reference>
<name>A0A1G9JST6_9RHOB</name>
<proteinExistence type="predicted"/>
<dbReference type="GO" id="GO:0015074">
    <property type="term" value="P:DNA integration"/>
    <property type="evidence" value="ECO:0007669"/>
    <property type="project" value="InterPro"/>
</dbReference>
<evidence type="ECO:0000313" key="3">
    <source>
        <dbReference type="EMBL" id="SDL40336.1"/>
    </source>
</evidence>
<dbReference type="GO" id="GO:0003677">
    <property type="term" value="F:DNA binding"/>
    <property type="evidence" value="ECO:0007669"/>
    <property type="project" value="InterPro"/>
</dbReference>
<dbReference type="EMBL" id="FNEK01000083">
    <property type="protein sequence ID" value="SDL40336.1"/>
    <property type="molecule type" value="Genomic_DNA"/>
</dbReference>
<dbReference type="InterPro" id="IPR011010">
    <property type="entry name" value="DNA_brk_join_enz"/>
</dbReference>
<evidence type="ECO:0000256" key="1">
    <source>
        <dbReference type="ARBA" id="ARBA00023172"/>
    </source>
</evidence>
<dbReference type="OrthoDB" id="7363113at2"/>
<keyword evidence="4" id="KW-1185">Reference proteome</keyword>
<gene>
    <name evidence="3" type="ORF">SAMN04488026_108316</name>
</gene>